<dbReference type="Gene3D" id="2.40.10.10">
    <property type="entry name" value="Trypsin-like serine proteases"/>
    <property type="match status" value="1"/>
</dbReference>
<dbReference type="EMBL" id="CP024985">
    <property type="protein sequence ID" value="ATZ28141.1"/>
    <property type="molecule type" value="Genomic_DNA"/>
</dbReference>
<reference evidence="2 3" key="1">
    <citation type="submission" date="2017-11" db="EMBL/GenBank/DDBJ databases">
        <title>Complete genome sequence of Streptomyces lavendulae subsp. lavendulae CCM 3239 (formerly 'Streptomyces aureofaciens CCM 3239'), the producer of the angucycline-type antibiotic auricin.</title>
        <authorList>
            <person name="Busche T."/>
            <person name="Novakova R."/>
            <person name="Al'Dilaimi A."/>
            <person name="Homerova D."/>
            <person name="Feckova L."/>
            <person name="Rezuchova B."/>
            <person name="Mingyar E."/>
            <person name="Csolleiova D."/>
            <person name="Bekeova C."/>
            <person name="Winkler A."/>
            <person name="Sevcikova B."/>
            <person name="Kalinowski J."/>
            <person name="Kormanec J."/>
            <person name="Ruckert C."/>
        </authorList>
    </citation>
    <scope>NUCLEOTIDE SEQUENCE [LARGE SCALE GENOMIC DNA]</scope>
    <source>
        <strain evidence="2 3">CCM 3239</strain>
    </source>
</reference>
<evidence type="ECO:0000313" key="2">
    <source>
        <dbReference type="EMBL" id="ATZ28141.1"/>
    </source>
</evidence>
<dbReference type="Proteomes" id="UP000231791">
    <property type="component" value="Chromosome"/>
</dbReference>
<sequence>MSASRPRPARISGLLAASALMSVGLFPAASALATTGPEATAGQAPALVKLNIGDEEHSRACTGSLVDRFWVMTAASCFAATPGTPVPAGKPALKASAAFGDGRTVEITEIAPRDDRDLALVRLGTAVTGVKPAALATAAPTTGTELTAAGFGRTKTEWVPDKAHTGTFTVGTVAAGTVALTGKGTDVLCKGDTGGPLLDAAGRLVAVNSRSWQGGCLGVAPSETRTGAISSRADDLGDWVASRTRTPKEFTDFNGDGKTDMALTGGNGWDCLPVAASKGDGKVDVTCNGAGSWGHWAATPNAKVVKGDFNGDGKTDMALTGGSGWDCLPVAMSKGDGTFDVSCNAPGGAWGFWAATDNVKVVTGDLNGDGKTDLALTGGNNWDCLPVAMSKGDGTFNVTCNAPGGSWGHWAATANVKVVKGDFNADGKTDMALTGGSGWDCLPVAMSKGDGTFDVSCNAPGGAWGFWAATDNVKVVTGDLNGDGKTDLALTGGNNWDCLPVAMSKGDGTFNVTCNAPGGSWGYWAATANVKVVTGDLNGDGKADLALTGGNGWDCLPVAMSKGDGTFDVSCKAPGGAWGSWAATDNVKVVTGDLNGDGKADMALTGGNEWDCLPVATSKGDGTFNVTCEAPSGGYWGFWAHTPNVTVV</sequence>
<protein>
    <submittedName>
        <fullName evidence="2">FG-GAP repeat protein</fullName>
    </submittedName>
</protein>
<organism evidence="2 3">
    <name type="scientific">Streptomyces lavendulae subsp. lavendulae</name>
    <dbReference type="NCBI Taxonomy" id="58340"/>
    <lineage>
        <taxon>Bacteria</taxon>
        <taxon>Bacillati</taxon>
        <taxon>Actinomycetota</taxon>
        <taxon>Actinomycetes</taxon>
        <taxon>Kitasatosporales</taxon>
        <taxon>Streptomycetaceae</taxon>
        <taxon>Streptomyces</taxon>
    </lineage>
</organism>
<dbReference type="Pfam" id="PF13517">
    <property type="entry name" value="FG-GAP_3"/>
    <property type="match status" value="2"/>
</dbReference>
<dbReference type="InterPro" id="IPR028994">
    <property type="entry name" value="Integrin_alpha_N"/>
</dbReference>
<dbReference type="GeneID" id="49387355"/>
<evidence type="ECO:0000313" key="3">
    <source>
        <dbReference type="Proteomes" id="UP000231791"/>
    </source>
</evidence>
<dbReference type="AlphaFoldDB" id="A0A2K8PN22"/>
<dbReference type="SMART" id="SM00020">
    <property type="entry name" value="Tryp_SPc"/>
    <property type="match status" value="1"/>
</dbReference>
<dbReference type="InterPro" id="IPR013517">
    <property type="entry name" value="FG-GAP"/>
</dbReference>
<dbReference type="PANTHER" id="PTHR46580:SF2">
    <property type="entry name" value="MAM DOMAIN-CONTAINING PROTEIN"/>
    <property type="match status" value="1"/>
</dbReference>
<dbReference type="InterPro" id="IPR043504">
    <property type="entry name" value="Peptidase_S1_PA_chymotrypsin"/>
</dbReference>
<keyword evidence="1" id="KW-0732">Signal</keyword>
<dbReference type="GO" id="GO:0006508">
    <property type="term" value="P:proteolysis"/>
    <property type="evidence" value="ECO:0007669"/>
    <property type="project" value="InterPro"/>
</dbReference>
<dbReference type="SUPFAM" id="SSF50494">
    <property type="entry name" value="Trypsin-like serine proteases"/>
    <property type="match status" value="1"/>
</dbReference>
<proteinExistence type="predicted"/>
<accession>A0A2K8PN22</accession>
<dbReference type="InterPro" id="IPR009003">
    <property type="entry name" value="Peptidase_S1_PA"/>
</dbReference>
<dbReference type="Pfam" id="PF00089">
    <property type="entry name" value="Trypsin"/>
    <property type="match status" value="1"/>
</dbReference>
<dbReference type="KEGG" id="slx:SLAV_31845"/>
<dbReference type="RefSeq" id="WP_100661105.1">
    <property type="nucleotide sequence ID" value="NZ_CP024985.1"/>
</dbReference>
<dbReference type="GO" id="GO:0004252">
    <property type="term" value="F:serine-type endopeptidase activity"/>
    <property type="evidence" value="ECO:0007669"/>
    <property type="project" value="InterPro"/>
</dbReference>
<dbReference type="SUPFAM" id="SSF69318">
    <property type="entry name" value="Integrin alpha N-terminal domain"/>
    <property type="match status" value="1"/>
</dbReference>
<dbReference type="PROSITE" id="PS50240">
    <property type="entry name" value="TRYPSIN_DOM"/>
    <property type="match status" value="1"/>
</dbReference>
<evidence type="ECO:0000256" key="1">
    <source>
        <dbReference type="ARBA" id="ARBA00022729"/>
    </source>
</evidence>
<dbReference type="PANTHER" id="PTHR46580">
    <property type="entry name" value="SENSOR KINASE-RELATED"/>
    <property type="match status" value="1"/>
</dbReference>
<name>A0A2K8PN22_STRLA</name>
<dbReference type="Gene3D" id="2.40.128.340">
    <property type="match status" value="4"/>
</dbReference>
<gene>
    <name evidence="2" type="ORF">SLAV_31845</name>
</gene>
<dbReference type="PRINTS" id="PR00722">
    <property type="entry name" value="CHYMOTRYPSIN"/>
</dbReference>
<dbReference type="InterPro" id="IPR001314">
    <property type="entry name" value="Peptidase_S1A"/>
</dbReference>
<dbReference type="InterPro" id="IPR001254">
    <property type="entry name" value="Trypsin_dom"/>
</dbReference>
<keyword evidence="3" id="KW-1185">Reference proteome</keyword>